<dbReference type="Pfam" id="PF17932">
    <property type="entry name" value="TetR_C_24"/>
    <property type="match status" value="1"/>
</dbReference>
<keyword evidence="1" id="KW-0805">Transcription regulation</keyword>
<dbReference type="InterPro" id="IPR001647">
    <property type="entry name" value="HTH_TetR"/>
</dbReference>
<evidence type="ECO:0000256" key="5">
    <source>
        <dbReference type="SAM" id="MobiDB-lite"/>
    </source>
</evidence>
<proteinExistence type="predicted"/>
<evidence type="ECO:0000313" key="7">
    <source>
        <dbReference type="EMBL" id="WQB70777.1"/>
    </source>
</evidence>
<dbReference type="Gene3D" id="1.10.10.60">
    <property type="entry name" value="Homeodomain-like"/>
    <property type="match status" value="1"/>
</dbReference>
<dbReference type="InterPro" id="IPR009057">
    <property type="entry name" value="Homeodomain-like_sf"/>
</dbReference>
<protein>
    <submittedName>
        <fullName evidence="7">TetR/AcrR family transcriptional regulator</fullName>
    </submittedName>
</protein>
<dbReference type="InterPro" id="IPR041490">
    <property type="entry name" value="KstR2_TetR_C"/>
</dbReference>
<evidence type="ECO:0000256" key="1">
    <source>
        <dbReference type="ARBA" id="ARBA00023015"/>
    </source>
</evidence>
<dbReference type="EMBL" id="CP139779">
    <property type="protein sequence ID" value="WQB70777.1"/>
    <property type="molecule type" value="Genomic_DNA"/>
</dbReference>
<dbReference type="PANTHER" id="PTHR30055">
    <property type="entry name" value="HTH-TYPE TRANSCRIPTIONAL REGULATOR RUTR"/>
    <property type="match status" value="1"/>
</dbReference>
<dbReference type="InterPro" id="IPR050109">
    <property type="entry name" value="HTH-type_TetR-like_transc_reg"/>
</dbReference>
<evidence type="ECO:0000256" key="3">
    <source>
        <dbReference type="ARBA" id="ARBA00023163"/>
    </source>
</evidence>
<dbReference type="RefSeq" id="WP_322410913.1">
    <property type="nucleotide sequence ID" value="NZ_CP139779.1"/>
</dbReference>
<organism evidence="7 8">
    <name type="scientific">Microbacterium invictum</name>
    <dbReference type="NCBI Taxonomy" id="515415"/>
    <lineage>
        <taxon>Bacteria</taxon>
        <taxon>Bacillati</taxon>
        <taxon>Actinomycetota</taxon>
        <taxon>Actinomycetes</taxon>
        <taxon>Micrococcales</taxon>
        <taxon>Microbacteriaceae</taxon>
        <taxon>Microbacterium</taxon>
    </lineage>
</organism>
<accession>A0ABZ0VG53</accession>
<reference evidence="7 8" key="1">
    <citation type="submission" date="2023-06" db="EMBL/GenBank/DDBJ databases">
        <title>Rock-solubilizing bacteria, Microbacterium invictum, promotes re-establishment of vegetation in rocky wasteland by accelerating rock bio-weathering and reshaping soil bacterial community.</title>
        <authorList>
            <person name="Liu C."/>
        </authorList>
    </citation>
    <scope>NUCLEOTIDE SEQUENCE [LARGE SCALE GENOMIC DNA]</scope>
    <source>
        <strain evidence="7 8">X-18</strain>
    </source>
</reference>
<feature type="DNA-binding region" description="H-T-H motif" evidence="4">
    <location>
        <begin position="43"/>
        <end position="62"/>
    </location>
</feature>
<name>A0ABZ0VG53_9MICO</name>
<keyword evidence="2 4" id="KW-0238">DNA-binding</keyword>
<dbReference type="PRINTS" id="PR00455">
    <property type="entry name" value="HTHTETR"/>
</dbReference>
<dbReference type="PANTHER" id="PTHR30055:SF234">
    <property type="entry name" value="HTH-TYPE TRANSCRIPTIONAL REGULATOR BETI"/>
    <property type="match status" value="1"/>
</dbReference>
<evidence type="ECO:0000259" key="6">
    <source>
        <dbReference type="PROSITE" id="PS50977"/>
    </source>
</evidence>
<dbReference type="PROSITE" id="PS50977">
    <property type="entry name" value="HTH_TETR_2"/>
    <property type="match status" value="1"/>
</dbReference>
<dbReference type="SUPFAM" id="SSF48498">
    <property type="entry name" value="Tetracyclin repressor-like, C-terminal domain"/>
    <property type="match status" value="1"/>
</dbReference>
<evidence type="ECO:0000256" key="4">
    <source>
        <dbReference type="PROSITE-ProRule" id="PRU00335"/>
    </source>
</evidence>
<feature type="domain" description="HTH tetR-type" evidence="6">
    <location>
        <begin position="20"/>
        <end position="80"/>
    </location>
</feature>
<gene>
    <name evidence="7" type="ORF">T9R20_02120</name>
</gene>
<dbReference type="Gene3D" id="1.10.357.10">
    <property type="entry name" value="Tetracycline Repressor, domain 2"/>
    <property type="match status" value="1"/>
</dbReference>
<evidence type="ECO:0000313" key="8">
    <source>
        <dbReference type="Proteomes" id="UP001324533"/>
    </source>
</evidence>
<keyword evidence="8" id="KW-1185">Reference proteome</keyword>
<dbReference type="Proteomes" id="UP001324533">
    <property type="component" value="Chromosome"/>
</dbReference>
<evidence type="ECO:0000256" key="2">
    <source>
        <dbReference type="ARBA" id="ARBA00023125"/>
    </source>
</evidence>
<dbReference type="InterPro" id="IPR036271">
    <property type="entry name" value="Tet_transcr_reg_TetR-rel_C_sf"/>
</dbReference>
<dbReference type="SUPFAM" id="SSF46689">
    <property type="entry name" value="Homeodomain-like"/>
    <property type="match status" value="1"/>
</dbReference>
<keyword evidence="3" id="KW-0804">Transcription</keyword>
<dbReference type="Pfam" id="PF00440">
    <property type="entry name" value="TetR_N"/>
    <property type="match status" value="1"/>
</dbReference>
<sequence>MTSDTAAADAAPRGRRGRPGNDREHVLAVAVALFIEKGYDATSVADLADRLGVTKSALYHHFSSKDELLGLALDDALTALEGVFDEPAAEAGAQLERVIRGAVGVLVEKLPEVTLLLRVRGNGPVEQAALERRRAFDHRVTEVVTRAQDEAMLRPDVDPAVATRLVFGMVNSLTEWYRPGGALDADSLADAVLAQALEGLRPRRP</sequence>
<feature type="region of interest" description="Disordered" evidence="5">
    <location>
        <begin position="1"/>
        <end position="21"/>
    </location>
</feature>
<feature type="compositionally biased region" description="Low complexity" evidence="5">
    <location>
        <begin position="1"/>
        <end position="11"/>
    </location>
</feature>